<dbReference type="InterPro" id="IPR005150">
    <property type="entry name" value="Cellulose_synth"/>
</dbReference>
<evidence type="ECO:0000256" key="3">
    <source>
        <dbReference type="ARBA" id="ARBA00022679"/>
    </source>
</evidence>
<dbReference type="Gene3D" id="3.90.550.10">
    <property type="entry name" value="Spore Coat Polysaccharide Biosynthesis Protein SpsA, Chain A"/>
    <property type="match status" value="1"/>
</dbReference>
<feature type="transmembrane region" description="Helical" evidence="10">
    <location>
        <begin position="513"/>
        <end position="536"/>
    </location>
</feature>
<name>A0A9R1NWC6_TRITD</name>
<feature type="transmembrane region" description="Helical" evidence="10">
    <location>
        <begin position="548"/>
        <end position="566"/>
    </location>
</feature>
<keyword evidence="3" id="KW-0808">Transferase</keyword>
<feature type="binding site" evidence="8">
    <location>
        <position position="65"/>
    </location>
    <ligand>
        <name>UDP-alpha-D-glucose</name>
        <dbReference type="ChEBI" id="CHEBI:58885"/>
    </ligand>
</feature>
<keyword evidence="12" id="KW-1185">Reference proteome</keyword>
<dbReference type="GO" id="GO:0012505">
    <property type="term" value="C:endomembrane system"/>
    <property type="evidence" value="ECO:0007669"/>
    <property type="project" value="UniProtKB-SubCell"/>
</dbReference>
<evidence type="ECO:0000256" key="6">
    <source>
        <dbReference type="ARBA" id="ARBA00023136"/>
    </source>
</evidence>
<dbReference type="Gramene" id="TRITD2Av1G183880.1">
    <property type="protein sequence ID" value="TRITD2Av1G183880.1"/>
    <property type="gene ID" value="TRITD2Av1G183880"/>
</dbReference>
<evidence type="ECO:0000256" key="1">
    <source>
        <dbReference type="ARBA" id="ARBA00004127"/>
    </source>
</evidence>
<dbReference type="FunFam" id="3.90.550.10:FF:000176">
    <property type="entry name" value="Cellulose synthase-like protein B3"/>
    <property type="match status" value="1"/>
</dbReference>
<dbReference type="EMBL" id="LT934113">
    <property type="protein sequence ID" value="VAH32389.1"/>
    <property type="molecule type" value="Genomic_DNA"/>
</dbReference>
<feature type="transmembrane region" description="Helical" evidence="10">
    <location>
        <begin position="617"/>
        <end position="637"/>
    </location>
</feature>
<dbReference type="GO" id="GO:0071669">
    <property type="term" value="P:plant-type cell wall organization or biogenesis"/>
    <property type="evidence" value="ECO:0007669"/>
    <property type="project" value="UniProtKB-ARBA"/>
</dbReference>
<feature type="binding site" evidence="9">
    <location>
        <position position="257"/>
    </location>
    <ligand>
        <name>Mn(2+)</name>
        <dbReference type="ChEBI" id="CHEBI:29035"/>
    </ligand>
</feature>
<dbReference type="PANTHER" id="PTHR13301">
    <property type="entry name" value="X-BOX TRANSCRIPTION FACTOR-RELATED"/>
    <property type="match status" value="1"/>
</dbReference>
<keyword evidence="5 10" id="KW-1133">Transmembrane helix</keyword>
<evidence type="ECO:0000256" key="10">
    <source>
        <dbReference type="SAM" id="Phobius"/>
    </source>
</evidence>
<organism evidence="11 12">
    <name type="scientific">Triticum turgidum subsp. durum</name>
    <name type="common">Durum wheat</name>
    <name type="synonym">Triticum durum</name>
    <dbReference type="NCBI Taxonomy" id="4567"/>
    <lineage>
        <taxon>Eukaryota</taxon>
        <taxon>Viridiplantae</taxon>
        <taxon>Streptophyta</taxon>
        <taxon>Embryophyta</taxon>
        <taxon>Tracheophyta</taxon>
        <taxon>Spermatophyta</taxon>
        <taxon>Magnoliopsida</taxon>
        <taxon>Liliopsida</taxon>
        <taxon>Poales</taxon>
        <taxon>Poaceae</taxon>
        <taxon>BOP clade</taxon>
        <taxon>Pooideae</taxon>
        <taxon>Triticodae</taxon>
        <taxon>Triticeae</taxon>
        <taxon>Triticinae</taxon>
        <taxon>Triticum</taxon>
    </lineage>
</organism>
<dbReference type="Pfam" id="PF03552">
    <property type="entry name" value="Cellulose_synt"/>
    <property type="match status" value="2"/>
</dbReference>
<keyword evidence="7" id="KW-0961">Cell wall biogenesis/degradation</keyword>
<evidence type="ECO:0000256" key="7">
    <source>
        <dbReference type="ARBA" id="ARBA00023316"/>
    </source>
</evidence>
<comment type="subcellular location">
    <subcellularLocation>
        <location evidence="1">Endomembrane system</location>
        <topology evidence="1">Multi-pass membrane protein</topology>
    </subcellularLocation>
</comment>
<keyword evidence="6 10" id="KW-0472">Membrane</keyword>
<evidence type="ECO:0000256" key="8">
    <source>
        <dbReference type="PIRSR" id="PIRSR605150-2"/>
    </source>
</evidence>
<keyword evidence="2" id="KW-0328">Glycosyltransferase</keyword>
<dbReference type="GO" id="GO:0071555">
    <property type="term" value="P:cell wall organization"/>
    <property type="evidence" value="ECO:0007669"/>
    <property type="project" value="UniProtKB-KW"/>
</dbReference>
<proteinExistence type="predicted"/>
<dbReference type="GO" id="GO:0030244">
    <property type="term" value="P:cellulose biosynthetic process"/>
    <property type="evidence" value="ECO:0007669"/>
    <property type="project" value="InterPro"/>
</dbReference>
<evidence type="ECO:0000256" key="9">
    <source>
        <dbReference type="PIRSR" id="PIRSR605150-3"/>
    </source>
</evidence>
<dbReference type="GO" id="GO:0016020">
    <property type="term" value="C:membrane"/>
    <property type="evidence" value="ECO:0007669"/>
    <property type="project" value="InterPro"/>
</dbReference>
<gene>
    <name evidence="11" type="ORF">TRITD_2Av1G183880</name>
</gene>
<feature type="binding site" evidence="8">
    <location>
        <position position="95"/>
    </location>
    <ligand>
        <name>UDP-alpha-D-glucose</name>
        <dbReference type="ChEBI" id="CHEBI:58885"/>
    </ligand>
</feature>
<dbReference type="InterPro" id="IPR029044">
    <property type="entry name" value="Nucleotide-diphossugar_trans"/>
</dbReference>
<evidence type="ECO:0000256" key="5">
    <source>
        <dbReference type="ARBA" id="ARBA00022989"/>
    </source>
</evidence>
<evidence type="ECO:0000313" key="11">
    <source>
        <dbReference type="EMBL" id="VAH32389.1"/>
    </source>
</evidence>
<evidence type="ECO:0000256" key="4">
    <source>
        <dbReference type="ARBA" id="ARBA00022692"/>
    </source>
</evidence>
<evidence type="ECO:0000256" key="2">
    <source>
        <dbReference type="ARBA" id="ARBA00022676"/>
    </source>
</evidence>
<evidence type="ECO:0000313" key="12">
    <source>
        <dbReference type="Proteomes" id="UP000324705"/>
    </source>
</evidence>
<sequence>MAGGKKLHERVALGRTAWMLADFVILLLLLALVARRAASLGERGGTLEELPAVDMFVTTADPALEPPLITVNTVLSLLALDYPDVGKLACYVSDDGCSPVTCYALREAAKFASLWIPFCKRYDVGVRAPFMYFSSAPEVGTGTADHEFLESWALMKTEYEKLASRIENADEVSILRDGGEEFAEFIDAERGNHPTIVKVAVLWDNSKSKAGEGFPHLVYLSREKSPRHRHNFKAGAMNVLTRVSAVMTNAPIMLNVDCDMFANNPQVALHAMCLLLGFDDEIHSGFVQAPQKFYGGLKDDPFGNQMQVITKKIGGGLAGIQGTFYGGTGCFHRRKVIYGMPPPDTVKHETRGSPSYKELQAKFGSSKELIESSRNIISGDLLARPTVDISSRVEMAKQVGDCNYEAGTCWGQEASDEGFHIPAALFLTYNIYHLMEYKECGLSVRAWWNNHRMQRITSASAWLLAFLTVILKTLGLSETVFEVTRKESSTSSDGGAGTDDADPGLFTFDSAPVFIPVTALSVLNIVALTVAAWRAVVGTVAGVHGGPGVGEFVCCGWMVLCFWPFVRGLVSSGKFLHPSGSILDLQHIPRDGVQEVRALIPCWWNNHRMQRITSTSAWLLAFLTVILKTLGLFETVLEVTRKERSTSDGGAGTDEADPGLFTFDSAPDFIPVMALSMLNISALTFTECR</sequence>
<protein>
    <recommendedName>
        <fullName evidence="13">Cellulose synthase-like protein H1</fullName>
    </recommendedName>
</protein>
<dbReference type="AlphaFoldDB" id="A0A9R1NWC6"/>
<accession>A0A9R1NWC6</accession>
<reference evidence="11 12" key="1">
    <citation type="submission" date="2017-09" db="EMBL/GenBank/DDBJ databases">
        <authorList>
            <consortium name="International Durum Wheat Genome Sequencing Consortium (IDWGSC)"/>
            <person name="Milanesi L."/>
        </authorList>
    </citation>
    <scope>NUCLEOTIDE SEQUENCE [LARGE SCALE GENOMIC DNA]</scope>
    <source>
        <strain evidence="12">cv. Svevo</strain>
    </source>
</reference>
<dbReference type="Proteomes" id="UP000324705">
    <property type="component" value="Chromosome 2A"/>
</dbReference>
<evidence type="ECO:0008006" key="13">
    <source>
        <dbReference type="Google" id="ProtNLM"/>
    </source>
</evidence>
<keyword evidence="4 10" id="KW-0812">Transmembrane</keyword>
<feature type="transmembrane region" description="Helical" evidence="10">
    <location>
        <begin position="16"/>
        <end position="34"/>
    </location>
</feature>
<feature type="binding site" evidence="9">
    <location>
        <position position="233"/>
    </location>
    <ligand>
        <name>Mn(2+)</name>
        <dbReference type="ChEBI" id="CHEBI:29035"/>
    </ligand>
</feature>
<dbReference type="GO" id="GO:0016760">
    <property type="term" value="F:cellulose synthase (UDP-forming) activity"/>
    <property type="evidence" value="ECO:0007669"/>
    <property type="project" value="InterPro"/>
</dbReference>